<feature type="compositionally biased region" description="Basic and acidic residues" evidence="5">
    <location>
        <begin position="160"/>
        <end position="172"/>
    </location>
</feature>
<comment type="catalytic activity">
    <reaction evidence="3">
        <text>a 1,2-diacyl-sn-glycero-3-phosphate(in) = a 1,2-diacyl-sn-glycero-3-phosphate(out)</text>
        <dbReference type="Rhea" id="RHEA:36435"/>
        <dbReference type="ChEBI" id="CHEBI:58608"/>
    </reaction>
</comment>
<dbReference type="GO" id="GO:0005758">
    <property type="term" value="C:mitochondrial intermembrane space"/>
    <property type="evidence" value="ECO:0007669"/>
    <property type="project" value="TreeGrafter"/>
</dbReference>
<dbReference type="EMBL" id="CAJOBA010000372">
    <property type="protein sequence ID" value="CAF3526914.1"/>
    <property type="molecule type" value="Genomic_DNA"/>
</dbReference>
<feature type="region of interest" description="Disordered" evidence="5">
    <location>
        <begin position="403"/>
        <end position="422"/>
    </location>
</feature>
<gene>
    <name evidence="7" type="ORF">GPM918_LOCUS7870</name>
    <name evidence="6" type="ORF">OVA965_LOCUS1873</name>
    <name evidence="9" type="ORF">SRO942_LOCUS7870</name>
    <name evidence="8" type="ORF">TMI583_LOCUS1873</name>
</gene>
<dbReference type="Proteomes" id="UP000663829">
    <property type="component" value="Unassembled WGS sequence"/>
</dbReference>
<dbReference type="PANTHER" id="PTHR46403:SF1">
    <property type="entry name" value="TP53-REGULATED INHIBITOR OF APOPTOSIS 1"/>
    <property type="match status" value="1"/>
</dbReference>
<dbReference type="EMBL" id="CAJNOQ010001318">
    <property type="protein sequence ID" value="CAF0886102.1"/>
    <property type="molecule type" value="Genomic_DNA"/>
</dbReference>
<comment type="caution">
    <text evidence="7">The sequence shown here is derived from an EMBL/GenBank/DDBJ whole genome shotgun (WGS) entry which is preliminary data.</text>
</comment>
<feature type="compositionally biased region" description="Basic and acidic residues" evidence="5">
    <location>
        <begin position="179"/>
        <end position="188"/>
    </location>
</feature>
<evidence type="ECO:0000313" key="8">
    <source>
        <dbReference type="EMBL" id="CAF3526914.1"/>
    </source>
</evidence>
<feature type="region of interest" description="Disordered" evidence="5">
    <location>
        <begin position="1026"/>
        <end position="1054"/>
    </location>
</feature>
<feature type="compositionally biased region" description="Low complexity" evidence="5">
    <location>
        <begin position="282"/>
        <end position="306"/>
    </location>
</feature>
<evidence type="ECO:0000313" key="7">
    <source>
        <dbReference type="EMBL" id="CAF0886102.1"/>
    </source>
</evidence>
<dbReference type="AlphaFoldDB" id="A0A813YM30"/>
<feature type="region of interest" description="Disordered" evidence="5">
    <location>
        <begin position="427"/>
        <end position="446"/>
    </location>
</feature>
<evidence type="ECO:0000313" key="6">
    <source>
        <dbReference type="EMBL" id="CAF0748602.1"/>
    </source>
</evidence>
<protein>
    <submittedName>
        <fullName evidence="7">Uncharacterized protein</fullName>
    </submittedName>
</protein>
<evidence type="ECO:0000256" key="4">
    <source>
        <dbReference type="SAM" id="Coils"/>
    </source>
</evidence>
<feature type="compositionally biased region" description="Basic and acidic residues" evidence="5">
    <location>
        <begin position="435"/>
        <end position="446"/>
    </location>
</feature>
<organism evidence="7 10">
    <name type="scientific">Didymodactylos carnosus</name>
    <dbReference type="NCBI Taxonomy" id="1234261"/>
    <lineage>
        <taxon>Eukaryota</taxon>
        <taxon>Metazoa</taxon>
        <taxon>Spiralia</taxon>
        <taxon>Gnathifera</taxon>
        <taxon>Rotifera</taxon>
        <taxon>Eurotatoria</taxon>
        <taxon>Bdelloidea</taxon>
        <taxon>Philodinida</taxon>
        <taxon>Philodinidae</taxon>
        <taxon>Didymodactylos</taxon>
    </lineage>
</organism>
<keyword evidence="10" id="KW-1185">Reference proteome</keyword>
<feature type="compositionally biased region" description="Low complexity" evidence="5">
    <location>
        <begin position="110"/>
        <end position="120"/>
    </location>
</feature>
<feature type="region of interest" description="Disordered" evidence="5">
    <location>
        <begin position="820"/>
        <end position="841"/>
    </location>
</feature>
<feature type="region of interest" description="Disordered" evidence="5">
    <location>
        <begin position="106"/>
        <end position="131"/>
    </location>
</feature>
<evidence type="ECO:0000256" key="3">
    <source>
        <dbReference type="ARBA" id="ARBA00023706"/>
    </source>
</evidence>
<dbReference type="GO" id="GO:0005829">
    <property type="term" value="C:cytosol"/>
    <property type="evidence" value="ECO:0007669"/>
    <property type="project" value="TreeGrafter"/>
</dbReference>
<feature type="region of interest" description="Disordered" evidence="5">
    <location>
        <begin position="902"/>
        <end position="924"/>
    </location>
</feature>
<dbReference type="Proteomes" id="UP000681722">
    <property type="component" value="Unassembled WGS sequence"/>
</dbReference>
<keyword evidence="2" id="KW-1015">Disulfide bond</keyword>
<dbReference type="EMBL" id="CAJNOK010000372">
    <property type="protein sequence ID" value="CAF0748602.1"/>
    <property type="molecule type" value="Genomic_DNA"/>
</dbReference>
<sequence>MSSISPNCQYLKEEYDNCFNHWFSENYLKGDRIDKCGELFKKYQQCIKEAIKEHKIQLWELQQDSSIPTATNSSSGTVIGRDLNKRSFSSSSQKYHDRLSLHSDDNTFDNNVLVNNSNSNKGENKLNRQSLRNPHLTSTIVSDTLDCTIPNDIVLENMMNEERTSMSKKTNEKSSTSKHSTDASSSRHRESRKRPASPSYLSSTDAKRKSHLKSPVQDSSLTKQFSSAHNFHHPYNISSVPSHHHVSPRYQQYHRYPHSTYIQSSRTRRPAFSSNQFDSSYTSRRVSSFTSQSRSPSPRTHSQQSSRSKRPQMPTTDNRTTSKTSSKAVVSSKLFKPMSSSSSSTSSSSKSSKASSKKKNSTKAPATKTSEYKEQKKKSSNRTDGEEEITDTSTINDLATINTQNANTGNSNMSSQLHVEDREPLSLNSNAQSSDSKDVQPHAVKAKDKFRNDVDISEDGCHGRLDTLNDYAKLDLGSALYQYKGNKNEPLTPTLLRSLVIQDKYGKSLTTPTPLCLAVQNEQLSTTLFSTLNTSSVALPTTDTPLVDLTEMLDLVFSSKSLQQNPLKIMNRNQHQQSSSNAVVDVNSLYKDIHELIQRQITIQQQQLKQKEREMILKEMELIEREKQLNDRLKQRITTATSPLRNELISSVRMTENEKVKKIPVPSSLLPTKTASIINNTNHLKEAMKPIVDNNENNIALNQKKGEKKKEENQLLLLKDGEIAKATPQKIANVSDSAEEKVDPSQIPMPNEILKPKLITEKHPSYPRKLKSNGVSVTTSSEPFRFTIKNNTIKPRSRTAAFNPTVLSTTFPAVDLYSEEEDLLSPSPQQQQSHYSEKTSLLSVEVDNQAAAAGLRRKVEFTSNKSQEQLQSTSVSQTTSNKIATTTIPVVDLRLTLEKNRKRTKEEQPISDISISADDKPQTDEKQILVTKILSVKSKSNQEVHDTEQEKELLSRQSIRSIVAKDGQCHSPFRSHHSSIKEQQSKDYVQNGASKKTKRPYSINQMPTNPSYSFDHVLSVVDTSRTHSYESQQHITHSRHTHHPRPTSDEADTDLHGRLFHPRQRSNTKNKQKLIMLLSGEECQRFQNQLVELKNKKLSTIRGEE</sequence>
<dbReference type="GO" id="GO:0045332">
    <property type="term" value="P:phospholipid translocation"/>
    <property type="evidence" value="ECO:0007669"/>
    <property type="project" value="TreeGrafter"/>
</dbReference>
<name>A0A813YM30_9BILA</name>
<dbReference type="OrthoDB" id="19091at2759"/>
<feature type="region of interest" description="Disordered" evidence="5">
    <location>
        <begin position="967"/>
        <end position="1013"/>
    </location>
</feature>
<evidence type="ECO:0000256" key="2">
    <source>
        <dbReference type="ARBA" id="ARBA00023157"/>
    </source>
</evidence>
<reference evidence="7" key="1">
    <citation type="submission" date="2021-02" db="EMBL/GenBank/DDBJ databases">
        <authorList>
            <person name="Nowell W R."/>
        </authorList>
    </citation>
    <scope>NUCLEOTIDE SEQUENCE</scope>
</reference>
<evidence type="ECO:0000256" key="5">
    <source>
        <dbReference type="SAM" id="MobiDB-lite"/>
    </source>
</evidence>
<feature type="compositionally biased region" description="Low complexity" evidence="5">
    <location>
        <begin position="321"/>
        <end position="354"/>
    </location>
</feature>
<dbReference type="EMBL" id="CAJOBC010001318">
    <property type="protein sequence ID" value="CAF3671338.1"/>
    <property type="molecule type" value="Genomic_DNA"/>
</dbReference>
<comment type="similarity">
    <text evidence="1">Belongs to the TRIAP1/MDM35 family.</text>
</comment>
<feature type="compositionally biased region" description="Basic residues" evidence="5">
    <location>
        <begin position="1036"/>
        <end position="1045"/>
    </location>
</feature>
<dbReference type="GO" id="GO:1990050">
    <property type="term" value="F:phosphatidic acid transfer activity"/>
    <property type="evidence" value="ECO:0007669"/>
    <property type="project" value="TreeGrafter"/>
</dbReference>
<accession>A0A813YM30</accession>
<feature type="compositionally biased region" description="Polar residues" evidence="5">
    <location>
        <begin position="1002"/>
        <end position="1012"/>
    </location>
</feature>
<dbReference type="Pfam" id="PF05254">
    <property type="entry name" value="UPF0203"/>
    <property type="match status" value="1"/>
</dbReference>
<feature type="coiled-coil region" evidence="4">
    <location>
        <begin position="594"/>
        <end position="636"/>
    </location>
</feature>
<feature type="region of interest" description="Disordered" evidence="5">
    <location>
        <begin position="261"/>
        <end position="398"/>
    </location>
</feature>
<dbReference type="GO" id="GO:0005634">
    <property type="term" value="C:nucleus"/>
    <property type="evidence" value="ECO:0007669"/>
    <property type="project" value="TreeGrafter"/>
</dbReference>
<dbReference type="Proteomes" id="UP000682733">
    <property type="component" value="Unassembled WGS sequence"/>
</dbReference>
<feature type="region of interest" description="Disordered" evidence="5">
    <location>
        <begin position="157"/>
        <end position="223"/>
    </location>
</feature>
<dbReference type="PROSITE" id="PS51808">
    <property type="entry name" value="CHCH"/>
    <property type="match status" value="1"/>
</dbReference>
<evidence type="ECO:0000256" key="1">
    <source>
        <dbReference type="ARBA" id="ARBA00006196"/>
    </source>
</evidence>
<evidence type="ECO:0000313" key="9">
    <source>
        <dbReference type="EMBL" id="CAF3671338.1"/>
    </source>
</evidence>
<feature type="compositionally biased region" description="Polar residues" evidence="5">
    <location>
        <begin position="272"/>
        <end position="281"/>
    </location>
</feature>
<dbReference type="InterPro" id="IPR007918">
    <property type="entry name" value="MDM35_apoptosis"/>
</dbReference>
<proteinExistence type="inferred from homology"/>
<evidence type="ECO:0000313" key="10">
    <source>
        <dbReference type="Proteomes" id="UP000663829"/>
    </source>
</evidence>
<dbReference type="PANTHER" id="PTHR46403">
    <property type="entry name" value="TP53-REGULATED INHIBITOR OF APOPTOSIS 1"/>
    <property type="match status" value="1"/>
</dbReference>
<dbReference type="Proteomes" id="UP000677228">
    <property type="component" value="Unassembled WGS sequence"/>
</dbReference>
<feature type="compositionally biased region" description="Polar residues" evidence="5">
    <location>
        <begin position="403"/>
        <end position="417"/>
    </location>
</feature>
<keyword evidence="4" id="KW-0175">Coiled coil</keyword>